<dbReference type="EMBL" id="SOEB01000011">
    <property type="protein sequence ID" value="TDX28597.1"/>
    <property type="molecule type" value="Genomic_DNA"/>
</dbReference>
<dbReference type="AlphaFoldDB" id="A0A4R8FQ38"/>
<reference evidence="2 3" key="1">
    <citation type="submission" date="2019-03" db="EMBL/GenBank/DDBJ databases">
        <title>Genomic Encyclopedia of Type Strains, Phase IV (KMG-IV): sequencing the most valuable type-strain genomes for metagenomic binning, comparative biology and taxonomic classification.</title>
        <authorList>
            <person name="Goeker M."/>
        </authorList>
    </citation>
    <scope>NUCLEOTIDE SEQUENCE [LARGE SCALE GENOMIC DNA]</scope>
    <source>
        <strain evidence="2 3">JA181</strain>
    </source>
</reference>
<dbReference type="GO" id="GO:0009236">
    <property type="term" value="P:cobalamin biosynthetic process"/>
    <property type="evidence" value="ECO:0007669"/>
    <property type="project" value="InterPro"/>
</dbReference>
<accession>A0A4R8FQ38</accession>
<sequence length="127" mass="12586">MDRPAVRVAGFGFRAAATEASLTDALDRAGGPAGLTALAAPADKASAPGLTALAARLALPICPVAADALHRPATPTRSAQSLGRRGTGSVAEAAALAACGEGARLLTPRKVSNDRMSTCAIATKDLP</sequence>
<feature type="domain" description="CobE/GbiG C-terminal" evidence="1">
    <location>
        <begin position="8"/>
        <end position="122"/>
    </location>
</feature>
<keyword evidence="2" id="KW-0378">Hydrolase</keyword>
<gene>
    <name evidence="2" type="ORF">EV657_111115</name>
</gene>
<dbReference type="Gene3D" id="3.30.420.180">
    <property type="entry name" value="CobE/GbiG C-terminal domain"/>
    <property type="match status" value="1"/>
</dbReference>
<organism evidence="2 3">
    <name type="scientific">Rhodovulum visakhapatnamense</name>
    <dbReference type="NCBI Taxonomy" id="364297"/>
    <lineage>
        <taxon>Bacteria</taxon>
        <taxon>Pseudomonadati</taxon>
        <taxon>Pseudomonadota</taxon>
        <taxon>Alphaproteobacteria</taxon>
        <taxon>Rhodobacterales</taxon>
        <taxon>Paracoccaceae</taxon>
        <taxon>Rhodovulum</taxon>
    </lineage>
</organism>
<evidence type="ECO:0000313" key="2">
    <source>
        <dbReference type="EMBL" id="TDX28597.1"/>
    </source>
</evidence>
<dbReference type="InterPro" id="IPR002750">
    <property type="entry name" value="CobE/GbiG_C"/>
</dbReference>
<evidence type="ECO:0000313" key="3">
    <source>
        <dbReference type="Proteomes" id="UP000295484"/>
    </source>
</evidence>
<dbReference type="GO" id="GO:0016787">
    <property type="term" value="F:hydrolase activity"/>
    <property type="evidence" value="ECO:0007669"/>
    <property type="project" value="UniProtKB-KW"/>
</dbReference>
<dbReference type="SUPFAM" id="SSF159664">
    <property type="entry name" value="CobE/GbiG C-terminal domain-like"/>
    <property type="match status" value="1"/>
</dbReference>
<dbReference type="Proteomes" id="UP000295484">
    <property type="component" value="Unassembled WGS sequence"/>
</dbReference>
<dbReference type="Pfam" id="PF01890">
    <property type="entry name" value="CbiG_C"/>
    <property type="match status" value="1"/>
</dbReference>
<dbReference type="InterPro" id="IPR036518">
    <property type="entry name" value="CobE/GbiG_C_sf"/>
</dbReference>
<name>A0A4R8FQ38_9RHOB</name>
<protein>
    <submittedName>
        <fullName evidence="2">Cobalt-precorrin 5A hydrolase</fullName>
    </submittedName>
</protein>
<dbReference type="RefSeq" id="WP_341800926.1">
    <property type="nucleotide sequence ID" value="NZ_SOEB01000011.1"/>
</dbReference>
<comment type="caution">
    <text evidence="2">The sequence shown here is derived from an EMBL/GenBank/DDBJ whole genome shotgun (WGS) entry which is preliminary data.</text>
</comment>
<proteinExistence type="predicted"/>
<evidence type="ECO:0000259" key="1">
    <source>
        <dbReference type="Pfam" id="PF01890"/>
    </source>
</evidence>